<evidence type="ECO:0000313" key="3">
    <source>
        <dbReference type="Proteomes" id="UP000629098"/>
    </source>
</evidence>
<accession>A0A8J6XL85</accession>
<organism evidence="2 3">
    <name type="scientific">Iningainema tapete BLCC-T55</name>
    <dbReference type="NCBI Taxonomy" id="2748662"/>
    <lineage>
        <taxon>Bacteria</taxon>
        <taxon>Bacillati</taxon>
        <taxon>Cyanobacteriota</taxon>
        <taxon>Cyanophyceae</taxon>
        <taxon>Nostocales</taxon>
        <taxon>Scytonemataceae</taxon>
        <taxon>Iningainema tapete</taxon>
    </lineage>
</organism>
<comment type="caution">
    <text evidence="2">The sequence shown here is derived from an EMBL/GenBank/DDBJ whole genome shotgun (WGS) entry which is preliminary data.</text>
</comment>
<dbReference type="RefSeq" id="WP_190829773.1">
    <property type="nucleotide sequence ID" value="NZ_CAWPPI010000057.1"/>
</dbReference>
<dbReference type="EMBL" id="JACXAE010000057">
    <property type="protein sequence ID" value="MBD2773689.1"/>
    <property type="molecule type" value="Genomic_DNA"/>
</dbReference>
<proteinExistence type="predicted"/>
<dbReference type="Proteomes" id="UP000629098">
    <property type="component" value="Unassembled WGS sequence"/>
</dbReference>
<dbReference type="AlphaFoldDB" id="A0A8J6XL85"/>
<keyword evidence="1" id="KW-0472">Membrane</keyword>
<keyword evidence="1" id="KW-1133">Transmembrane helix</keyword>
<gene>
    <name evidence="2" type="ORF">ICL16_16810</name>
</gene>
<name>A0A8J6XL85_9CYAN</name>
<evidence type="ECO:0000313" key="2">
    <source>
        <dbReference type="EMBL" id="MBD2773689.1"/>
    </source>
</evidence>
<sequence length="101" mass="11718">MSRLNQIIQNSFLRLQGFFSVIFRQISSFFGNVFGLFAKLFGFSTSEYYLESEQAQTIKRAQAQLNETESVNPEVSTTTRRRPKIKTDDYYLNMAKDVKKG</sequence>
<reference evidence="2" key="1">
    <citation type="submission" date="2020-09" db="EMBL/GenBank/DDBJ databases">
        <title>Iningainema tapete sp. nov. (Scytonemataceae, Cyanobacteria) from greenhouses in central Florida (USA) produces two types of nodularin with biosynthetic potential for microcystin-LR and anabaenopeptins.</title>
        <authorList>
            <person name="Berthold D.E."/>
            <person name="Lefler F.W."/>
            <person name="Huang I.-S."/>
            <person name="Abdulla H."/>
            <person name="Zimba P.V."/>
            <person name="Laughinghouse H.D. IV."/>
        </authorList>
    </citation>
    <scope>NUCLEOTIDE SEQUENCE</scope>
    <source>
        <strain evidence="2">BLCCT55</strain>
    </source>
</reference>
<feature type="transmembrane region" description="Helical" evidence="1">
    <location>
        <begin position="21"/>
        <end position="41"/>
    </location>
</feature>
<protein>
    <submittedName>
        <fullName evidence="2">Threonine dehydratase</fullName>
    </submittedName>
</protein>
<evidence type="ECO:0000256" key="1">
    <source>
        <dbReference type="SAM" id="Phobius"/>
    </source>
</evidence>
<keyword evidence="3" id="KW-1185">Reference proteome</keyword>
<keyword evidence="1" id="KW-0812">Transmembrane</keyword>